<evidence type="ECO:0000256" key="2">
    <source>
        <dbReference type="ARBA" id="ARBA00008017"/>
    </source>
</evidence>
<dbReference type="EMBL" id="FCOR01000001">
    <property type="protein sequence ID" value="CVK15445.1"/>
    <property type="molecule type" value="Genomic_DNA"/>
</dbReference>
<keyword evidence="3 6" id="KW-0812">Transmembrane</keyword>
<dbReference type="PANTHER" id="PTHR30414:SF0">
    <property type="entry name" value="MINICONDUCTANCE MECHANOSENSITIVE CHANNEL YBDG"/>
    <property type="match status" value="1"/>
</dbReference>
<dbReference type="GO" id="GO:0008381">
    <property type="term" value="F:mechanosensitive monoatomic ion channel activity"/>
    <property type="evidence" value="ECO:0007669"/>
    <property type="project" value="InterPro"/>
</dbReference>
<dbReference type="Pfam" id="PF00924">
    <property type="entry name" value="MS_channel_2nd"/>
    <property type="match status" value="1"/>
</dbReference>
<feature type="transmembrane region" description="Helical" evidence="6">
    <location>
        <begin position="87"/>
        <end position="104"/>
    </location>
</feature>
<comment type="subcellular location">
    <subcellularLocation>
        <location evidence="1">Endomembrane system</location>
        <topology evidence="1">Multi-pass membrane protein</topology>
    </subcellularLocation>
</comment>
<feature type="domain" description="Mechanosensitive ion channel MscS" evidence="7">
    <location>
        <begin position="200"/>
        <end position="267"/>
    </location>
</feature>
<evidence type="ECO:0000259" key="8">
    <source>
        <dbReference type="Pfam" id="PF21082"/>
    </source>
</evidence>
<comment type="similarity">
    <text evidence="2">Belongs to the MscS (TC 1.A.23) family.</text>
</comment>
<feature type="transmembrane region" description="Helical" evidence="6">
    <location>
        <begin position="184"/>
        <end position="209"/>
    </location>
</feature>
<dbReference type="InterPro" id="IPR006685">
    <property type="entry name" value="MscS_channel_2nd"/>
</dbReference>
<reference evidence="9 10" key="1">
    <citation type="submission" date="2016-01" db="EMBL/GenBank/DDBJ databases">
        <authorList>
            <person name="McClelland M."/>
            <person name="Jain A."/>
            <person name="Saraogi P."/>
            <person name="Mendelson R."/>
            <person name="Westerman R."/>
            <person name="SanMiguel P."/>
            <person name="Csonka L."/>
        </authorList>
    </citation>
    <scope>NUCLEOTIDE SEQUENCE [LARGE SCALE GENOMIC DNA]</scope>
    <source>
        <strain evidence="9 10">R-53146</strain>
    </source>
</reference>
<protein>
    <submittedName>
        <fullName evidence="9">Miniconductance mechanosensitive channel</fullName>
    </submittedName>
</protein>
<dbReference type="Gene3D" id="2.30.30.60">
    <property type="match status" value="1"/>
</dbReference>
<dbReference type="GO" id="GO:0005886">
    <property type="term" value="C:plasma membrane"/>
    <property type="evidence" value="ECO:0007669"/>
    <property type="project" value="TreeGrafter"/>
</dbReference>
<feature type="transmembrane region" description="Helical" evidence="6">
    <location>
        <begin position="116"/>
        <end position="137"/>
    </location>
</feature>
<name>A0A0X3AN15_9FLAO</name>
<dbReference type="AlphaFoldDB" id="A0A0X3AN15"/>
<keyword evidence="10" id="KW-1185">Reference proteome</keyword>
<evidence type="ECO:0000256" key="6">
    <source>
        <dbReference type="SAM" id="Phobius"/>
    </source>
</evidence>
<keyword evidence="5 6" id="KW-0472">Membrane</keyword>
<dbReference type="InterPro" id="IPR030192">
    <property type="entry name" value="YbdG"/>
</dbReference>
<proteinExistence type="inferred from homology"/>
<dbReference type="STRING" id="1586267.GCA_001418685_00265"/>
<keyword evidence="4 6" id="KW-1133">Transmembrane helix</keyword>
<feature type="transmembrane region" description="Helical" evidence="6">
    <location>
        <begin position="158"/>
        <end position="178"/>
    </location>
</feature>
<dbReference type="InterPro" id="IPR010920">
    <property type="entry name" value="LSM_dom_sf"/>
</dbReference>
<evidence type="ECO:0000256" key="1">
    <source>
        <dbReference type="ARBA" id="ARBA00004127"/>
    </source>
</evidence>
<dbReference type="Pfam" id="PF21082">
    <property type="entry name" value="MS_channel_3rd"/>
    <property type="match status" value="1"/>
</dbReference>
<dbReference type="OrthoDB" id="9775207at2"/>
<evidence type="ECO:0000256" key="3">
    <source>
        <dbReference type="ARBA" id="ARBA00022692"/>
    </source>
</evidence>
<dbReference type="InterPro" id="IPR049278">
    <property type="entry name" value="MS_channel_C"/>
</dbReference>
<sequence>MKEAYTLRQKNQNSIIDQLDRYISVHFPKDVILIMQIASKVLIILVIFLILDFLQRKVLLKIVLKIVPNTKNIWINTCIEKNVFTSFFRLIPLGICYLLVPIIFYPHPQSFHILDLVFSIFLISFIAKFLISVINSYTHVKNRDRSYVTVGLNTFFELLKILIIVLSSFIVISIVFDLTSSKIFTFLGAIMTIIILVFKDSILGFVAGVNISNSKQLKSGDYISISKYNLEGYIVDINLITTKILNKDKTVSSIPTYDLISTEVKNYEPMKASHTRRIKRSIVFNSQSIEFLGKKELDELKKISLLNVYFTNYKSDEDIIPTNMGIFRKYIKWYLRKNSRISKKDTILIRQLDPTIYGIPIEVYCYTNTSELNEFEEIQAEIFEHIISISSFFGLKIVTTIPS</sequence>
<dbReference type="Proteomes" id="UP000182761">
    <property type="component" value="Unassembled WGS sequence"/>
</dbReference>
<accession>A0A0X3AN15</accession>
<dbReference type="RefSeq" id="WP_055424669.1">
    <property type="nucleotide sequence ID" value="NZ_FCOR01000001.1"/>
</dbReference>
<feature type="domain" description="Mechanosensitive ion channel MscS C-terminal" evidence="8">
    <location>
        <begin position="329"/>
        <end position="389"/>
    </location>
</feature>
<evidence type="ECO:0000256" key="5">
    <source>
        <dbReference type="ARBA" id="ARBA00023136"/>
    </source>
</evidence>
<dbReference type="PANTHER" id="PTHR30414">
    <property type="entry name" value="MINICONDUCTANCE MECHANOSENSITIVE CHANNEL YBDG"/>
    <property type="match status" value="1"/>
</dbReference>
<dbReference type="GO" id="GO:0012505">
    <property type="term" value="C:endomembrane system"/>
    <property type="evidence" value="ECO:0007669"/>
    <property type="project" value="UniProtKB-SubCell"/>
</dbReference>
<evidence type="ECO:0000259" key="7">
    <source>
        <dbReference type="Pfam" id="PF00924"/>
    </source>
</evidence>
<dbReference type="InterPro" id="IPR023408">
    <property type="entry name" value="MscS_beta-dom_sf"/>
</dbReference>
<dbReference type="GO" id="GO:0071470">
    <property type="term" value="P:cellular response to osmotic stress"/>
    <property type="evidence" value="ECO:0007669"/>
    <property type="project" value="InterPro"/>
</dbReference>
<organism evidence="9 10">
    <name type="scientific">Apibacter mensalis</name>
    <dbReference type="NCBI Taxonomy" id="1586267"/>
    <lineage>
        <taxon>Bacteria</taxon>
        <taxon>Pseudomonadati</taxon>
        <taxon>Bacteroidota</taxon>
        <taxon>Flavobacteriia</taxon>
        <taxon>Flavobacteriales</taxon>
        <taxon>Weeksellaceae</taxon>
        <taxon>Apibacter</taxon>
    </lineage>
</organism>
<feature type="transmembrane region" description="Helical" evidence="6">
    <location>
        <begin position="31"/>
        <end position="51"/>
    </location>
</feature>
<gene>
    <name evidence="9" type="ORF">Ga0061079_101264</name>
</gene>
<evidence type="ECO:0000313" key="10">
    <source>
        <dbReference type="Proteomes" id="UP000182761"/>
    </source>
</evidence>
<evidence type="ECO:0000256" key="4">
    <source>
        <dbReference type="ARBA" id="ARBA00022989"/>
    </source>
</evidence>
<dbReference type="SUPFAM" id="SSF50182">
    <property type="entry name" value="Sm-like ribonucleoproteins"/>
    <property type="match status" value="1"/>
</dbReference>
<evidence type="ECO:0000313" key="9">
    <source>
        <dbReference type="EMBL" id="CVK15445.1"/>
    </source>
</evidence>